<dbReference type="Proteomes" id="UP000192223">
    <property type="component" value="Unplaced"/>
</dbReference>
<dbReference type="Pfam" id="PF07898">
    <property type="entry name" value="DUF1676"/>
    <property type="match status" value="1"/>
</dbReference>
<evidence type="ECO:0000313" key="4">
    <source>
        <dbReference type="RefSeq" id="XP_018332521.1"/>
    </source>
</evidence>
<dbReference type="PANTHER" id="PTHR21879:SF22">
    <property type="entry name" value="FI03362P-RELATED"/>
    <property type="match status" value="1"/>
</dbReference>
<keyword evidence="1" id="KW-0812">Transmembrane</keyword>
<organism evidence="3 4">
    <name type="scientific">Agrilus planipennis</name>
    <name type="common">Emerald ash borer</name>
    <name type="synonym">Agrilus marcopoli</name>
    <dbReference type="NCBI Taxonomy" id="224129"/>
    <lineage>
        <taxon>Eukaryota</taxon>
        <taxon>Metazoa</taxon>
        <taxon>Ecdysozoa</taxon>
        <taxon>Arthropoda</taxon>
        <taxon>Hexapoda</taxon>
        <taxon>Insecta</taxon>
        <taxon>Pterygota</taxon>
        <taxon>Neoptera</taxon>
        <taxon>Endopterygota</taxon>
        <taxon>Coleoptera</taxon>
        <taxon>Polyphaga</taxon>
        <taxon>Elateriformia</taxon>
        <taxon>Buprestoidea</taxon>
        <taxon>Buprestidae</taxon>
        <taxon>Agrilinae</taxon>
        <taxon>Agrilus</taxon>
    </lineage>
</organism>
<evidence type="ECO:0000256" key="2">
    <source>
        <dbReference type="SAM" id="SignalP"/>
    </source>
</evidence>
<evidence type="ECO:0000256" key="1">
    <source>
        <dbReference type="SAM" id="Phobius"/>
    </source>
</evidence>
<reference evidence="4" key="1">
    <citation type="submission" date="2025-08" db="UniProtKB">
        <authorList>
            <consortium name="RefSeq"/>
        </authorList>
    </citation>
    <scope>IDENTIFICATION</scope>
    <source>
        <tissue evidence="4">Entire body</tissue>
    </source>
</reference>
<dbReference type="PANTHER" id="PTHR21879">
    <property type="entry name" value="FI03362P-RELATED-RELATED"/>
    <property type="match status" value="1"/>
</dbReference>
<dbReference type="GeneID" id="108742016"/>
<sequence>MYLIFFLVCIPFAYSDEYLIETMISCESSKSLLDCFKYRIIKYLTKVVLEEEYLPLNISGYIEVIKVKSKVDENDEESARYFPNDDQITKFWKYVQRLENKYLANHALKVKLPTGSEIISDSIKVLDEGRRRKNNKVAIIPMLTLLKIFKIKFLLAAVLLTLIFIKKAIFLSALLFPYYLHQIKEKAPRHTYPHHHEEYYEYEYEPHHGTYPEHYSKDWSRGSLKRM</sequence>
<keyword evidence="1" id="KW-1133">Transmembrane helix</keyword>
<feature type="signal peptide" evidence="2">
    <location>
        <begin position="1"/>
        <end position="15"/>
    </location>
</feature>
<dbReference type="GO" id="GO:0016020">
    <property type="term" value="C:membrane"/>
    <property type="evidence" value="ECO:0007669"/>
    <property type="project" value="TreeGrafter"/>
</dbReference>
<protein>
    <submittedName>
        <fullName evidence="4">Uncharacterized protein LOC108742016</fullName>
    </submittedName>
</protein>
<dbReference type="RefSeq" id="XP_018332521.1">
    <property type="nucleotide sequence ID" value="XM_018477019.1"/>
</dbReference>
<dbReference type="InterPro" id="IPR012464">
    <property type="entry name" value="DUF1676"/>
</dbReference>
<keyword evidence="1" id="KW-0472">Membrane</keyword>
<dbReference type="AlphaFoldDB" id="A0A1W4X8U1"/>
<keyword evidence="3" id="KW-1185">Reference proteome</keyword>
<dbReference type="KEGG" id="apln:108742016"/>
<evidence type="ECO:0000313" key="3">
    <source>
        <dbReference type="Proteomes" id="UP000192223"/>
    </source>
</evidence>
<feature type="chain" id="PRO_5012213138" evidence="2">
    <location>
        <begin position="16"/>
        <end position="227"/>
    </location>
</feature>
<dbReference type="InParanoid" id="A0A1W4X8U1"/>
<dbReference type="OrthoDB" id="7475263at2759"/>
<gene>
    <name evidence="4" type="primary">LOC108742016</name>
</gene>
<keyword evidence="2" id="KW-0732">Signal</keyword>
<proteinExistence type="predicted"/>
<feature type="transmembrane region" description="Helical" evidence="1">
    <location>
        <begin position="153"/>
        <end position="180"/>
    </location>
</feature>
<accession>A0A1W4X8U1</accession>
<name>A0A1W4X8U1_AGRPL</name>